<sequence length="196" mass="21768">MGILDELKNILNNENKGSHNILRNIIILGMIGILLLLFTGLFTNENKTSPPVSHGSKNNEVKVLYEERIAGEIEEIISLVNGVGKVRVKVYTDSALEYQYEYNESRSNKVTDEIDQNGGERKIDEDRFENELVIIRDASGGESPVVRKKQQPAISGILIVAQGAENSKIKMNIITAVRSLLNLPVHKISVLPYGRG</sequence>
<evidence type="ECO:0000256" key="1">
    <source>
        <dbReference type="SAM" id="Phobius"/>
    </source>
</evidence>
<evidence type="ECO:0000313" key="2">
    <source>
        <dbReference type="EMBL" id="QTL98530.1"/>
    </source>
</evidence>
<keyword evidence="1" id="KW-1133">Transmembrane helix</keyword>
<name>A0A8A7KBB6_9FIRM</name>
<feature type="transmembrane region" description="Helical" evidence="1">
    <location>
        <begin position="21"/>
        <end position="42"/>
    </location>
</feature>
<keyword evidence="1" id="KW-0812">Transmembrane</keyword>
<evidence type="ECO:0008006" key="4">
    <source>
        <dbReference type="Google" id="ProtNLM"/>
    </source>
</evidence>
<organism evidence="2 3">
    <name type="scientific">Iocasia fonsfrigidae</name>
    <dbReference type="NCBI Taxonomy" id="2682810"/>
    <lineage>
        <taxon>Bacteria</taxon>
        <taxon>Bacillati</taxon>
        <taxon>Bacillota</taxon>
        <taxon>Clostridia</taxon>
        <taxon>Halanaerobiales</taxon>
        <taxon>Halanaerobiaceae</taxon>
        <taxon>Iocasia</taxon>
    </lineage>
</organism>
<protein>
    <recommendedName>
        <fullName evidence="4">Stage III sporulation protein AG</fullName>
    </recommendedName>
</protein>
<dbReference type="RefSeq" id="WP_230866951.1">
    <property type="nucleotide sequence ID" value="NZ_CP046640.1"/>
</dbReference>
<dbReference type="Proteomes" id="UP000665020">
    <property type="component" value="Chromosome"/>
</dbReference>
<keyword evidence="3" id="KW-1185">Reference proteome</keyword>
<gene>
    <name evidence="2" type="ORF">GM661_11415</name>
</gene>
<dbReference type="KEGG" id="ifn:GM661_11415"/>
<dbReference type="EMBL" id="CP046640">
    <property type="protein sequence ID" value="QTL98530.1"/>
    <property type="molecule type" value="Genomic_DNA"/>
</dbReference>
<proteinExistence type="predicted"/>
<evidence type="ECO:0000313" key="3">
    <source>
        <dbReference type="Proteomes" id="UP000665020"/>
    </source>
</evidence>
<dbReference type="AlphaFoldDB" id="A0A8A7KBB6"/>
<accession>A0A8A7KBB6</accession>
<reference evidence="2" key="1">
    <citation type="submission" date="2019-12" db="EMBL/GenBank/DDBJ databases">
        <authorList>
            <person name="zhang j."/>
            <person name="sun C.M."/>
        </authorList>
    </citation>
    <scope>NUCLEOTIDE SEQUENCE</scope>
    <source>
        <strain evidence="2">NS-1</strain>
    </source>
</reference>
<keyword evidence="1" id="KW-0472">Membrane</keyword>